<dbReference type="Proteomes" id="UP001215151">
    <property type="component" value="Unassembled WGS sequence"/>
</dbReference>
<reference evidence="3" key="1">
    <citation type="submission" date="2022-11" db="EMBL/GenBank/DDBJ databases">
        <title>Genome Sequence of Cubamyces cubensis.</title>
        <authorList>
            <person name="Buettner E."/>
        </authorList>
    </citation>
    <scope>NUCLEOTIDE SEQUENCE</scope>
    <source>
        <strain evidence="3">MPL-01</strain>
    </source>
</reference>
<gene>
    <name evidence="3" type="ORF">ONZ51_g6250</name>
</gene>
<organism evidence="3 4">
    <name type="scientific">Trametes cubensis</name>
    <dbReference type="NCBI Taxonomy" id="1111947"/>
    <lineage>
        <taxon>Eukaryota</taxon>
        <taxon>Fungi</taxon>
        <taxon>Dikarya</taxon>
        <taxon>Basidiomycota</taxon>
        <taxon>Agaricomycotina</taxon>
        <taxon>Agaricomycetes</taxon>
        <taxon>Polyporales</taxon>
        <taxon>Polyporaceae</taxon>
        <taxon>Trametes</taxon>
    </lineage>
</organism>
<feature type="domain" description="Fungal-type protein kinase" evidence="2">
    <location>
        <begin position="119"/>
        <end position="339"/>
    </location>
</feature>
<accession>A0AAD7XA83</accession>
<dbReference type="InterPro" id="IPR040976">
    <property type="entry name" value="Pkinase_fungal"/>
</dbReference>
<feature type="compositionally biased region" description="Polar residues" evidence="1">
    <location>
        <begin position="506"/>
        <end position="516"/>
    </location>
</feature>
<evidence type="ECO:0000313" key="3">
    <source>
        <dbReference type="EMBL" id="KAJ8481083.1"/>
    </source>
</evidence>
<feature type="compositionally biased region" description="Basic residues" evidence="1">
    <location>
        <begin position="524"/>
        <end position="535"/>
    </location>
</feature>
<feature type="compositionally biased region" description="Basic and acidic residues" evidence="1">
    <location>
        <begin position="536"/>
        <end position="551"/>
    </location>
</feature>
<comment type="caution">
    <text evidence="3">The sequence shown here is derived from an EMBL/GenBank/DDBJ whole genome shotgun (WGS) entry which is preliminary data.</text>
</comment>
<proteinExistence type="predicted"/>
<evidence type="ECO:0000313" key="4">
    <source>
        <dbReference type="Proteomes" id="UP001215151"/>
    </source>
</evidence>
<name>A0AAD7XA83_9APHY</name>
<protein>
    <recommendedName>
        <fullName evidence="2">Fungal-type protein kinase domain-containing protein</fullName>
    </recommendedName>
</protein>
<sequence length="560" mass="63457">MSRSILSSSELPHTTREEVEDVSHCVRKAPENDVESIALFLGNPWGRRTTILRGARDDGTTIIIKESYVDCHRRFEECELLEHVRGEGYAHGIVCPLSNEADQANGQDIVLQNANDSMAKAKHRFVFEDHGYDLTIAQSVNDLLKAVYDTLEVHRTLASVRGVLHRDMSIFSILMYPHWGYRSDHQVMKHCPPLVDDILDGELRELGDRKARCIVINLDNSVKAEGGKANTIKQPELQRRTGTPPYISRAVSNGIFCYSHPLMLWSKRMPLLSGEAKDLYVKILGEERYNKYKDTPNCRIFHGGVPPEEYDEEAMENKVQSLAFSHRWEYDAESVFWTMYTALLRVTPVGSEETPISITRFNEDLEVLRKHSFPKQRQPADSRDKLLAYPRSHFVAAFPEVMAPVACLLQDIATHVTPSYAMMDQPPPHNDHLHEAMQRLILQYLVDNRATPIPLVPGTKRAIPIKATAVPIHGTANGTAGVRQSQRTQEQVVTQARGAEQEYGSERTQGNAQRQRAQAPHVTSRPRAKVARGIKRLRDPTMNDDVADLRRNTRRAARKK</sequence>
<evidence type="ECO:0000259" key="2">
    <source>
        <dbReference type="Pfam" id="PF17667"/>
    </source>
</evidence>
<dbReference type="AlphaFoldDB" id="A0AAD7XA83"/>
<evidence type="ECO:0000256" key="1">
    <source>
        <dbReference type="SAM" id="MobiDB-lite"/>
    </source>
</evidence>
<keyword evidence="4" id="KW-1185">Reference proteome</keyword>
<dbReference type="Pfam" id="PF17667">
    <property type="entry name" value="Pkinase_fungal"/>
    <property type="match status" value="1"/>
</dbReference>
<feature type="region of interest" description="Disordered" evidence="1">
    <location>
        <begin position="493"/>
        <end position="560"/>
    </location>
</feature>
<dbReference type="EMBL" id="JAPEVG010000146">
    <property type="protein sequence ID" value="KAJ8481083.1"/>
    <property type="molecule type" value="Genomic_DNA"/>
</dbReference>